<dbReference type="SMART" id="SM01210">
    <property type="entry name" value="GARS_C"/>
    <property type="match status" value="1"/>
</dbReference>
<comment type="pathway">
    <text evidence="2 16">Purine metabolism; IMP biosynthesis via de novo pathway; N(2)-formyl-N(1)-(5-phospho-D-ribosyl)glycinamide from N(1)-(5-phospho-D-ribosyl)glycinamide (10-formyl THF route): step 1/1.</text>
</comment>
<comment type="pathway">
    <text evidence="1 16">Purine metabolism; IMP biosynthesis via de novo pathway; 5-amino-1-(5-phospho-D-ribosyl)imidazole from N(2)-formyl-N(1)-(5-phospho-D-ribosyl)glycinamide: step 2/2.</text>
</comment>
<dbReference type="Gene3D" id="3.40.50.170">
    <property type="entry name" value="Formyl transferase, N-terminal domain"/>
    <property type="match status" value="1"/>
</dbReference>
<dbReference type="Pfam" id="PF02769">
    <property type="entry name" value="AIRS_C"/>
    <property type="match status" value="1"/>
</dbReference>
<keyword evidence="10 15" id="KW-0547">Nucleotide-binding</keyword>
<dbReference type="GO" id="GO:0004641">
    <property type="term" value="F:phosphoribosylformylglycinamidine cyclo-ligase activity"/>
    <property type="evidence" value="ECO:0007669"/>
    <property type="project" value="UniProtKB-EC"/>
</dbReference>
<dbReference type="HAMAP" id="MF_00741">
    <property type="entry name" value="AIRS"/>
    <property type="match status" value="1"/>
</dbReference>
<comment type="similarity">
    <text evidence="6 16">In the central section; belongs to the AIR synthase family.</text>
</comment>
<dbReference type="GO" id="GO:0005524">
    <property type="term" value="F:ATP binding"/>
    <property type="evidence" value="ECO:0007669"/>
    <property type="project" value="UniProtKB-UniRule"/>
</dbReference>
<dbReference type="Pfam" id="PF00586">
    <property type="entry name" value="AIRS"/>
    <property type="match status" value="1"/>
</dbReference>
<evidence type="ECO:0000256" key="14">
    <source>
        <dbReference type="ARBA" id="ARBA00023268"/>
    </source>
</evidence>
<dbReference type="GO" id="GO:0004644">
    <property type="term" value="F:phosphoribosylglycinamide formyltransferase activity"/>
    <property type="evidence" value="ECO:0007669"/>
    <property type="project" value="UniProtKB-EC"/>
</dbReference>
<dbReference type="EMBL" id="JACMRX010000002">
    <property type="protein sequence ID" value="KAF7995139.1"/>
    <property type="molecule type" value="Genomic_DNA"/>
</dbReference>
<evidence type="ECO:0000256" key="15">
    <source>
        <dbReference type="PROSITE-ProRule" id="PRU00409"/>
    </source>
</evidence>
<dbReference type="InterPro" id="IPR011054">
    <property type="entry name" value="Rudment_hybrid_motif"/>
</dbReference>
<dbReference type="NCBIfam" id="TIGR00877">
    <property type="entry name" value="purD"/>
    <property type="match status" value="1"/>
</dbReference>
<keyword evidence="19" id="KW-1185">Reference proteome</keyword>
<dbReference type="InterPro" id="IPR016188">
    <property type="entry name" value="PurM-like_N"/>
</dbReference>
<evidence type="ECO:0000259" key="17">
    <source>
        <dbReference type="PROSITE" id="PS50975"/>
    </source>
</evidence>
<comment type="similarity">
    <text evidence="5 16">In the C-terminal section; belongs to the GART family.</text>
</comment>
<dbReference type="NCBIfam" id="TIGR00878">
    <property type="entry name" value="purM"/>
    <property type="match status" value="1"/>
</dbReference>
<dbReference type="InterPro" id="IPR037123">
    <property type="entry name" value="PRibGlycinamide_synth_C_sf"/>
</dbReference>
<dbReference type="EC" id="6.3.4.13" evidence="16"/>
<dbReference type="InterPro" id="IPR011761">
    <property type="entry name" value="ATP-grasp"/>
</dbReference>
<dbReference type="PROSITE" id="PS00184">
    <property type="entry name" value="GARS"/>
    <property type="match status" value="1"/>
</dbReference>
<dbReference type="InterPro" id="IPR020562">
    <property type="entry name" value="PRibGlycinamide_synth_N"/>
</dbReference>
<dbReference type="PANTHER" id="PTHR10520:SF12">
    <property type="entry name" value="TRIFUNCTIONAL PURINE BIOSYNTHETIC PROTEIN ADENOSINE-3"/>
    <property type="match status" value="1"/>
</dbReference>
<dbReference type="OrthoDB" id="2018833at2759"/>
<dbReference type="SUPFAM" id="SSF52440">
    <property type="entry name" value="PreATP-grasp domain"/>
    <property type="match status" value="1"/>
</dbReference>
<feature type="domain" description="ATP-grasp" evidence="17">
    <location>
        <begin position="112"/>
        <end position="319"/>
    </location>
</feature>
<evidence type="ECO:0000313" key="18">
    <source>
        <dbReference type="EMBL" id="KAF7995139.1"/>
    </source>
</evidence>
<dbReference type="NCBIfam" id="TIGR00639">
    <property type="entry name" value="PurN"/>
    <property type="match status" value="1"/>
</dbReference>
<comment type="similarity">
    <text evidence="4 16">In the N-terminal section; belongs to the GARS family.</text>
</comment>
<dbReference type="CDD" id="cd08645">
    <property type="entry name" value="FMT_core_GART"/>
    <property type="match status" value="1"/>
</dbReference>
<dbReference type="Pfam" id="PF01071">
    <property type="entry name" value="GARS_A"/>
    <property type="match status" value="1"/>
</dbReference>
<dbReference type="Gene3D" id="3.90.650.10">
    <property type="entry name" value="PurM-like C-terminal domain"/>
    <property type="match status" value="1"/>
</dbReference>
<name>A0A834Y121_APHGI</name>
<dbReference type="SUPFAM" id="SSF56042">
    <property type="entry name" value="PurM C-terminal domain-like"/>
    <property type="match status" value="1"/>
</dbReference>
<dbReference type="HAMAP" id="MF_00138">
    <property type="entry name" value="GARS"/>
    <property type="match status" value="1"/>
</dbReference>
<gene>
    <name evidence="18" type="ORF">HCN44_004611</name>
</gene>
<dbReference type="SUPFAM" id="SSF53328">
    <property type="entry name" value="Formyltransferase"/>
    <property type="match status" value="1"/>
</dbReference>
<dbReference type="FunFam" id="3.40.50.170:FF:000006">
    <property type="entry name" value="Trifunctional purine biosynthetic protein adenosine-3"/>
    <property type="match status" value="1"/>
</dbReference>
<keyword evidence="11 16" id="KW-0658">Purine biosynthesis</keyword>
<evidence type="ECO:0000313" key="19">
    <source>
        <dbReference type="Proteomes" id="UP000639338"/>
    </source>
</evidence>
<evidence type="ECO:0000256" key="13">
    <source>
        <dbReference type="ARBA" id="ARBA00023211"/>
    </source>
</evidence>
<dbReference type="InterPro" id="IPR020559">
    <property type="entry name" value="PRibGlycinamide_synth_CS"/>
</dbReference>
<evidence type="ECO:0000256" key="3">
    <source>
        <dbReference type="ARBA" id="ARBA00005174"/>
    </source>
</evidence>
<dbReference type="SUPFAM" id="SSF56059">
    <property type="entry name" value="Glutathione synthetase ATP-binding domain-like"/>
    <property type="match status" value="1"/>
</dbReference>
<dbReference type="PROSITE" id="PS50975">
    <property type="entry name" value="ATP_GRASP"/>
    <property type="match status" value="1"/>
</dbReference>
<dbReference type="InterPro" id="IPR020561">
    <property type="entry name" value="PRibGlycinamid_synth_ATP-grasp"/>
</dbReference>
<dbReference type="InterPro" id="IPR010918">
    <property type="entry name" value="PurM-like_C_dom"/>
</dbReference>
<dbReference type="FunFam" id="3.30.1330.10:FF:000001">
    <property type="entry name" value="Phosphoribosylformylglycinamidine cyclo-ligase"/>
    <property type="match status" value="1"/>
</dbReference>
<reference evidence="18 19" key="1">
    <citation type="submission" date="2020-08" db="EMBL/GenBank/DDBJ databases">
        <title>Aphidius gifuensis genome sequencing and assembly.</title>
        <authorList>
            <person name="Du Z."/>
        </authorList>
    </citation>
    <scope>NUCLEOTIDE SEQUENCE [LARGE SCALE GENOMIC DNA]</scope>
    <source>
        <strain evidence="18">YNYX2018</strain>
        <tissue evidence="18">Adults</tissue>
    </source>
</reference>
<dbReference type="InterPro" id="IPR002376">
    <property type="entry name" value="Formyl_transf_N"/>
</dbReference>
<evidence type="ECO:0000256" key="4">
    <source>
        <dbReference type="ARBA" id="ARBA00007423"/>
    </source>
</evidence>
<dbReference type="Pfam" id="PF02843">
    <property type="entry name" value="GARS_C"/>
    <property type="match status" value="1"/>
</dbReference>
<dbReference type="SUPFAM" id="SSF55326">
    <property type="entry name" value="PurM N-terminal domain-like"/>
    <property type="match status" value="1"/>
</dbReference>
<evidence type="ECO:0000256" key="12">
    <source>
        <dbReference type="ARBA" id="ARBA00022840"/>
    </source>
</evidence>
<dbReference type="InterPro" id="IPR036676">
    <property type="entry name" value="PurM-like_C_sf"/>
</dbReference>
<dbReference type="EC" id="2.1.2.2" evidence="16"/>
<dbReference type="Pfam" id="PF02844">
    <property type="entry name" value="GARS_N"/>
    <property type="match status" value="1"/>
</dbReference>
<dbReference type="EC" id="6.3.3.1" evidence="16"/>
<accession>A0A834Y121</accession>
<proteinExistence type="inferred from homology"/>
<dbReference type="Gene3D" id="3.30.1490.20">
    <property type="entry name" value="ATP-grasp fold, A domain"/>
    <property type="match status" value="1"/>
</dbReference>
<dbReference type="InterPro" id="IPR004607">
    <property type="entry name" value="GART"/>
</dbReference>
<keyword evidence="12 15" id="KW-0067">ATP-binding</keyword>
<dbReference type="Proteomes" id="UP000639338">
    <property type="component" value="Unassembled WGS sequence"/>
</dbReference>
<comment type="caution">
    <text evidence="18">The sequence shown here is derived from an EMBL/GenBank/DDBJ whole genome shotgun (WGS) entry which is preliminary data.</text>
</comment>
<sequence>MADNKILVIGGGGREHAICWKLSQSPKVEKIFITPGNCGIAQVPKVSLIKLNAKDNEEVANFAKKECINLVVVGPEEYLANGIADVLLKNGIDCFGPGKDGARLEADKDYAKSFMDRHDIPTAKWKSFTSTIDAKKYVNEADHKALVVKATGLAAGKGVVVASNNEEACQAIDEMLNDKKFGTAGETIVIEELLDGEEVSLLIFTDGKTYELMPPTQDHKRIFDNDEGPNTGGMGAYGPCDLITSQDFDIIKKDIIEKSICGIQKDNIPFIGVLYVGLMLTKNGPKVLEYNCRFGDPETQIIMTLLSSDLYDIMKNCCQGKLSMTKINWYNDRYSCGVILASRGYPQTSSKGQIITGIDDVLSASNNNFIFHSGTSLSSNNELLTNGGRVLMTVSQASTLQLASANATISAKKIKFDGKQYRNDIGHKGIASSILKTGLLSYKSSGVDIDTGDLFVNKIKPMVATTKIPGVMGSIGGFGGLFDTKTAGFNDPILVSGTDGVGTKLKIAIEYGKHDSVGIDLVAMCVNDVLAHGAKPLFFLDYFACGYLNVDIAASVVSGIVEGCKNAGCSLVGGETAEMPDMYAKGEYDLAGFAVGAVERNSLLPKINDIIPGDIVIGLPSSGIHSNGFSLVRKILKISGKTFNDQAPFSLNKSTIGDELLVPTKIYTKNVVPALNTNNVKAFAHITGGGLTENIPRILPDGTGVKLNAENWNILPVFSWLAAIGSVNEKEMLRTFNCGIGGILICSKIHKNQIIDILKDEKPIVIGTVVEFNNKINNNTERVIVDNFSKCMNQQMRKYIPKIIDNLSIIKKKVGVLISGSGTNLQALIDSCKNPIEHMGAEIVLVISNKLGVEGLKRAENAGIKTKVIEHKDYPSREIFDMEMDKELTLAGVEIICLAGFMRILSDKFVKKWKGSMINVHPSLLPSFKGSNAHRDVLLSGVRITGCTVHFVDTEIDSGAIIEQEPVKVLPNDTIGSLQERVKIAEHVAFPRALKLLATGQIKLKDDNTIQWNY</sequence>
<dbReference type="FunFam" id="3.30.470.20:FF:000018">
    <property type="entry name" value="Trifunctional purine biosynthetic protein adenosine-3"/>
    <property type="match status" value="1"/>
</dbReference>
<dbReference type="AlphaFoldDB" id="A0A834Y121"/>
<comment type="catalytic activity">
    <reaction evidence="16">
        <text>5-phospho-beta-D-ribosylamine + glycine + ATP = N(1)-(5-phospho-beta-D-ribosyl)glycinamide + ADP + phosphate + H(+)</text>
        <dbReference type="Rhea" id="RHEA:17453"/>
        <dbReference type="ChEBI" id="CHEBI:15378"/>
        <dbReference type="ChEBI" id="CHEBI:30616"/>
        <dbReference type="ChEBI" id="CHEBI:43474"/>
        <dbReference type="ChEBI" id="CHEBI:57305"/>
        <dbReference type="ChEBI" id="CHEBI:58681"/>
        <dbReference type="ChEBI" id="CHEBI:143788"/>
        <dbReference type="ChEBI" id="CHEBI:456216"/>
        <dbReference type="EC" id="6.3.4.13"/>
    </reaction>
</comment>
<organism evidence="18 19">
    <name type="scientific">Aphidius gifuensis</name>
    <name type="common">Parasitoid wasp</name>
    <dbReference type="NCBI Taxonomy" id="684658"/>
    <lineage>
        <taxon>Eukaryota</taxon>
        <taxon>Metazoa</taxon>
        <taxon>Ecdysozoa</taxon>
        <taxon>Arthropoda</taxon>
        <taxon>Hexapoda</taxon>
        <taxon>Insecta</taxon>
        <taxon>Pterygota</taxon>
        <taxon>Neoptera</taxon>
        <taxon>Endopterygota</taxon>
        <taxon>Hymenoptera</taxon>
        <taxon>Apocrita</taxon>
        <taxon>Ichneumonoidea</taxon>
        <taxon>Braconidae</taxon>
        <taxon>Aphidiinae</taxon>
        <taxon>Aphidius</taxon>
    </lineage>
</organism>
<dbReference type="Pfam" id="PF00551">
    <property type="entry name" value="Formyl_trans_N"/>
    <property type="match status" value="1"/>
</dbReference>
<dbReference type="GO" id="GO:0046084">
    <property type="term" value="P:adenine biosynthetic process"/>
    <property type="evidence" value="ECO:0007669"/>
    <property type="project" value="TreeGrafter"/>
</dbReference>
<evidence type="ECO:0000256" key="7">
    <source>
        <dbReference type="ARBA" id="ARBA00022598"/>
    </source>
</evidence>
<dbReference type="InterPro" id="IPR036477">
    <property type="entry name" value="Formyl_transf_N_sf"/>
</dbReference>
<dbReference type="Gene3D" id="3.40.50.20">
    <property type="match status" value="1"/>
</dbReference>
<dbReference type="GO" id="GO:0006189">
    <property type="term" value="P:'de novo' IMP biosynthetic process"/>
    <property type="evidence" value="ECO:0007669"/>
    <property type="project" value="UniProtKB-UniRule"/>
</dbReference>
<dbReference type="Gene3D" id="3.30.470.20">
    <property type="entry name" value="ATP-grasp fold, B domain"/>
    <property type="match status" value="1"/>
</dbReference>
<dbReference type="InterPro" id="IPR016185">
    <property type="entry name" value="PreATP-grasp_dom_sf"/>
</dbReference>
<dbReference type="Gene3D" id="3.90.600.10">
    <property type="entry name" value="Phosphoribosylglycinamide synthetase, C-terminal domain"/>
    <property type="match status" value="1"/>
</dbReference>
<dbReference type="GO" id="GO:0004637">
    <property type="term" value="F:phosphoribosylamine-glycine ligase activity"/>
    <property type="evidence" value="ECO:0007669"/>
    <property type="project" value="UniProtKB-UniRule"/>
</dbReference>
<dbReference type="UniPathway" id="UPA00074">
    <property type="reaction ID" value="UER00125"/>
</dbReference>
<keyword evidence="13 16" id="KW-0464">Manganese</keyword>
<dbReference type="InterPro" id="IPR013815">
    <property type="entry name" value="ATP_grasp_subdomain_1"/>
</dbReference>
<dbReference type="PANTHER" id="PTHR10520">
    <property type="entry name" value="TRIFUNCTIONAL PURINE BIOSYNTHETIC PROTEIN ADENOSINE-3-RELATED"/>
    <property type="match status" value="1"/>
</dbReference>
<evidence type="ECO:0000256" key="5">
    <source>
        <dbReference type="ARBA" id="ARBA00008630"/>
    </source>
</evidence>
<dbReference type="InterPro" id="IPR000115">
    <property type="entry name" value="PRibGlycinamide_synth"/>
</dbReference>
<keyword evidence="7 16" id="KW-0436">Ligase</keyword>
<dbReference type="GO" id="GO:0005829">
    <property type="term" value="C:cytosol"/>
    <property type="evidence" value="ECO:0007669"/>
    <property type="project" value="TreeGrafter"/>
</dbReference>
<comment type="pathway">
    <text evidence="3 16">Purine metabolism; IMP biosynthesis via de novo pathway; N(1)-(5-phospho-D-ribosyl)glycinamide from 5-phospho-alpha-D-ribose 1-diphosphate: step 2/2.</text>
</comment>
<dbReference type="InterPro" id="IPR036921">
    <property type="entry name" value="PurM-like_N_sf"/>
</dbReference>
<evidence type="ECO:0000256" key="1">
    <source>
        <dbReference type="ARBA" id="ARBA00004686"/>
    </source>
</evidence>
<dbReference type="HAMAP" id="MF_01930">
    <property type="entry name" value="PurN"/>
    <property type="match status" value="1"/>
</dbReference>
<evidence type="ECO:0000256" key="2">
    <source>
        <dbReference type="ARBA" id="ARBA00005054"/>
    </source>
</evidence>
<evidence type="ECO:0000256" key="8">
    <source>
        <dbReference type="ARBA" id="ARBA00022679"/>
    </source>
</evidence>
<dbReference type="SUPFAM" id="SSF51246">
    <property type="entry name" value="Rudiment single hybrid motif"/>
    <property type="match status" value="1"/>
</dbReference>
<comment type="catalytic activity">
    <reaction evidence="16">
        <text>2-formamido-N(1)-(5-O-phospho-beta-D-ribosyl)acetamidine + ATP = 5-amino-1-(5-phospho-beta-D-ribosyl)imidazole + ADP + phosphate + H(+)</text>
        <dbReference type="Rhea" id="RHEA:23032"/>
        <dbReference type="ChEBI" id="CHEBI:15378"/>
        <dbReference type="ChEBI" id="CHEBI:30616"/>
        <dbReference type="ChEBI" id="CHEBI:43474"/>
        <dbReference type="ChEBI" id="CHEBI:137981"/>
        <dbReference type="ChEBI" id="CHEBI:147287"/>
        <dbReference type="ChEBI" id="CHEBI:456216"/>
        <dbReference type="EC" id="6.3.3.1"/>
    </reaction>
</comment>
<dbReference type="FunFam" id="3.40.50.20:FF:000006">
    <property type="entry name" value="Phosphoribosylamine--glycine ligase, chloroplastic"/>
    <property type="match status" value="1"/>
</dbReference>
<comment type="catalytic activity">
    <reaction evidence="16">
        <text>N(1)-(5-phospho-beta-D-ribosyl)glycinamide + (6R)-10-formyltetrahydrofolate = N(2)-formyl-N(1)-(5-phospho-beta-D-ribosyl)glycinamide + (6S)-5,6,7,8-tetrahydrofolate + H(+)</text>
        <dbReference type="Rhea" id="RHEA:15053"/>
        <dbReference type="ChEBI" id="CHEBI:15378"/>
        <dbReference type="ChEBI" id="CHEBI:57453"/>
        <dbReference type="ChEBI" id="CHEBI:143788"/>
        <dbReference type="ChEBI" id="CHEBI:147286"/>
        <dbReference type="ChEBI" id="CHEBI:195366"/>
        <dbReference type="EC" id="2.1.2.2"/>
    </reaction>
</comment>
<keyword evidence="8" id="KW-0808">Transferase</keyword>
<evidence type="ECO:0000256" key="16">
    <source>
        <dbReference type="RuleBase" id="RU363089"/>
    </source>
</evidence>
<dbReference type="Gene3D" id="3.30.1330.10">
    <property type="entry name" value="PurM-like, N-terminal domain"/>
    <property type="match status" value="1"/>
</dbReference>
<dbReference type="InterPro" id="IPR004733">
    <property type="entry name" value="PurM_cligase"/>
</dbReference>
<dbReference type="FunFam" id="3.30.1490.20:FF:000006">
    <property type="entry name" value="phosphoribosylamine--glycine ligase, chloroplastic-like"/>
    <property type="match status" value="1"/>
</dbReference>
<evidence type="ECO:0000256" key="11">
    <source>
        <dbReference type="ARBA" id="ARBA00022755"/>
    </source>
</evidence>
<evidence type="ECO:0000256" key="10">
    <source>
        <dbReference type="ARBA" id="ARBA00022741"/>
    </source>
</evidence>
<dbReference type="GO" id="GO:0046872">
    <property type="term" value="F:metal ion binding"/>
    <property type="evidence" value="ECO:0007669"/>
    <property type="project" value="UniProtKB-KW"/>
</dbReference>
<keyword evidence="14 16" id="KW-0511">Multifunctional enzyme</keyword>
<dbReference type="CDD" id="cd02196">
    <property type="entry name" value="PurM"/>
    <property type="match status" value="1"/>
</dbReference>
<dbReference type="InterPro" id="IPR020560">
    <property type="entry name" value="PRibGlycinamide_synth_C-dom"/>
</dbReference>
<dbReference type="FunFam" id="3.90.650.10:FF:000019">
    <property type="entry name" value="Trifunctional purine biosynthetic protein adenosine-3"/>
    <property type="match status" value="1"/>
</dbReference>
<protein>
    <recommendedName>
        <fullName evidence="16">Trifunctional purine biosynthetic protein adenosine-3</fullName>
    </recommendedName>
    <domain>
        <recommendedName>
            <fullName evidence="16">Phosphoribosylamine--glycine ligase</fullName>
            <ecNumber evidence="16">6.3.4.13</ecNumber>
        </recommendedName>
        <alternativeName>
            <fullName evidence="16">Glycinamide ribonucleotide synthetase</fullName>
            <shortName evidence="16">GARS</shortName>
        </alternativeName>
        <alternativeName>
            <fullName evidence="16">Phosphoribosylglycinamide synthetase</fullName>
        </alternativeName>
    </domain>
    <domain>
        <recommendedName>
            <fullName evidence="16">Phosphoribosylformylglycinamidine cyclo-ligase</fullName>
            <ecNumber evidence="16">6.3.3.1</ecNumber>
        </recommendedName>
        <alternativeName>
            <fullName evidence="16">AIR synthase</fullName>
            <shortName evidence="16">AIRS</shortName>
        </alternativeName>
        <alternativeName>
            <fullName evidence="16">Phosphoribosyl-aminoimidazole synthetase</fullName>
        </alternativeName>
    </domain>
    <domain>
        <recommendedName>
            <fullName evidence="16">Phosphoribosylglycinamide formyltransferase</fullName>
            <ecNumber evidence="16">2.1.2.2</ecNumber>
        </recommendedName>
        <alternativeName>
            <fullName evidence="16">5'-phosphoribosylglycinamide transformylase</fullName>
        </alternativeName>
        <alternativeName>
            <fullName evidence="16">GAR transformylase</fullName>
            <shortName evidence="16">GART</shortName>
        </alternativeName>
    </domain>
</protein>
<dbReference type="SMART" id="SM01209">
    <property type="entry name" value="GARS_A"/>
    <property type="match status" value="1"/>
</dbReference>
<evidence type="ECO:0000256" key="6">
    <source>
        <dbReference type="ARBA" id="ARBA00008696"/>
    </source>
</evidence>
<evidence type="ECO:0000256" key="9">
    <source>
        <dbReference type="ARBA" id="ARBA00022723"/>
    </source>
</evidence>
<keyword evidence="9 16" id="KW-0479">Metal-binding</keyword>